<reference evidence="2 3" key="1">
    <citation type="submission" date="2019-02" db="EMBL/GenBank/DDBJ databases">
        <title>Complete Genome Sequence and Methylome Analysis of free living Spirochaetas.</title>
        <authorList>
            <person name="Fomenkov A."/>
            <person name="Dubinina G."/>
            <person name="Leshcheva N."/>
            <person name="Mikheeva N."/>
            <person name="Grabovich M."/>
            <person name="Vincze T."/>
            <person name="Roberts R.J."/>
        </authorList>
    </citation>
    <scope>NUCLEOTIDE SEQUENCE [LARGE SCALE GENOMIC DNA]</scope>
    <source>
        <strain evidence="2 3">K2</strain>
    </source>
</reference>
<evidence type="ECO:0000313" key="3">
    <source>
        <dbReference type="Proteomes" id="UP000324209"/>
    </source>
</evidence>
<dbReference type="InterPro" id="IPR001932">
    <property type="entry name" value="PPM-type_phosphatase-like_dom"/>
</dbReference>
<evidence type="ECO:0000259" key="1">
    <source>
        <dbReference type="Pfam" id="PF07228"/>
    </source>
</evidence>
<keyword evidence="3" id="KW-1185">Reference proteome</keyword>
<proteinExistence type="predicted"/>
<feature type="domain" description="PPM-type phosphatase" evidence="1">
    <location>
        <begin position="34"/>
        <end position="224"/>
    </location>
</feature>
<dbReference type="OrthoDB" id="1090916at2"/>
<dbReference type="InterPro" id="IPR036457">
    <property type="entry name" value="PPM-type-like_dom_sf"/>
</dbReference>
<sequence>MIKTFFDVGYFQITKKGESAPGDAFLTQKAQGRQRVISVLSDGLGSGIRANVLSTLTATMALRSIENNLPPLKTAELISRTLPVCSIRKISYSTFTIVDVDEHGLVQIAEYDNPHFVLIRDGQIEEPESESFSFKTVNTKRNIIRCSSFQAVSGDRLVFFSDGVTQSGLGMKETPLGWGDAGARQFLLTTLVSHPEYSSSQLSKALVRESLKHDVYSPKDDITCGSLYFRNPRQLMIATGPPYDRERDKHLAGMISGFDGTTIISGGTTANIIARELGRNLTLDLGSQTDTIPPCSTMEGVDLVTEGIITMSRVHEYLEKRLEPVGGKGDPAERIVKEMINSDVIHFMVGTRINEAHQDPNMPVALEIRRNLIISIANTLEKLYFKEVLINYI</sequence>
<dbReference type="Proteomes" id="UP000324209">
    <property type="component" value="Chromosome"/>
</dbReference>
<protein>
    <submittedName>
        <fullName evidence="2">Stage II sporulation protein E</fullName>
    </submittedName>
</protein>
<dbReference type="KEGG" id="ock:EXM22_12475"/>
<evidence type="ECO:0000313" key="2">
    <source>
        <dbReference type="EMBL" id="QEN08762.1"/>
    </source>
</evidence>
<dbReference type="Pfam" id="PF07228">
    <property type="entry name" value="SpoIIE"/>
    <property type="match status" value="1"/>
</dbReference>
<dbReference type="AlphaFoldDB" id="A0A5C1QRQ0"/>
<gene>
    <name evidence="2" type="ORF">EXM22_12475</name>
</gene>
<name>A0A5C1QRQ0_9SPIO</name>
<organism evidence="2 3">
    <name type="scientific">Oceanispirochaeta crateris</name>
    <dbReference type="NCBI Taxonomy" id="2518645"/>
    <lineage>
        <taxon>Bacteria</taxon>
        <taxon>Pseudomonadati</taxon>
        <taxon>Spirochaetota</taxon>
        <taxon>Spirochaetia</taxon>
        <taxon>Spirochaetales</taxon>
        <taxon>Spirochaetaceae</taxon>
        <taxon>Oceanispirochaeta</taxon>
    </lineage>
</organism>
<accession>A0A5C1QRQ0</accession>
<dbReference type="EMBL" id="CP036150">
    <property type="protein sequence ID" value="QEN08762.1"/>
    <property type="molecule type" value="Genomic_DNA"/>
</dbReference>
<dbReference type="RefSeq" id="WP_149486843.1">
    <property type="nucleotide sequence ID" value="NZ_CP036150.1"/>
</dbReference>
<dbReference type="SUPFAM" id="SSF81606">
    <property type="entry name" value="PP2C-like"/>
    <property type="match status" value="1"/>
</dbReference>
<dbReference type="Gene3D" id="3.60.40.10">
    <property type="entry name" value="PPM-type phosphatase domain"/>
    <property type="match status" value="1"/>
</dbReference>